<accession>A0ABY5KVZ6</accession>
<evidence type="ECO:0000256" key="3">
    <source>
        <dbReference type="SAM" id="MobiDB-lite"/>
    </source>
</evidence>
<proteinExistence type="predicted"/>
<organism evidence="6 7">
    <name type="scientific">Cellulomonas chengniuliangii</name>
    <dbReference type="NCBI Taxonomy" id="2968084"/>
    <lineage>
        <taxon>Bacteria</taxon>
        <taxon>Bacillati</taxon>
        <taxon>Actinomycetota</taxon>
        <taxon>Actinomycetes</taxon>
        <taxon>Micrococcales</taxon>
        <taxon>Cellulomonadaceae</taxon>
        <taxon>Cellulomonas</taxon>
    </lineage>
</organism>
<dbReference type="InterPro" id="IPR018764">
    <property type="entry name" value="RskA_C"/>
</dbReference>
<protein>
    <submittedName>
        <fullName evidence="6">Anti-sigma factor</fullName>
    </submittedName>
</protein>
<keyword evidence="4" id="KW-0472">Membrane</keyword>
<feature type="domain" description="Anti-sigma K factor RskA C-terminal" evidence="5">
    <location>
        <begin position="119"/>
        <end position="244"/>
    </location>
</feature>
<sequence length="253" mass="25952">MPPNDAHVDDDVLSLLALGEDAGSVEEQQHLAGCPECSDELAHLRALVGVARAADADEPLVAPAPHVWERVAAELGVDPAPVEVAGGGATAAAPDAEPDEHRAAVVPLRRPRRTWAWVASAAAAGMVIGGAGAWWATREPAPTVVASATLEALPGWDAEGTAELETTADGSRVLVVDMSDMAPGDDALREVWLLRPDVSGLVSLGLLTGDTGRFALPDDLDVGEFPVVDVSSEPLDGDPAHSGDSIVRGVLGA</sequence>
<feature type="region of interest" description="Disordered" evidence="3">
    <location>
        <begin position="233"/>
        <end position="253"/>
    </location>
</feature>
<dbReference type="Gene3D" id="1.10.10.1320">
    <property type="entry name" value="Anti-sigma factor, zinc-finger domain"/>
    <property type="match status" value="1"/>
</dbReference>
<dbReference type="EMBL" id="CP101988">
    <property type="protein sequence ID" value="UUI74384.1"/>
    <property type="molecule type" value="Genomic_DNA"/>
</dbReference>
<dbReference type="InterPro" id="IPR041916">
    <property type="entry name" value="Anti_sigma_zinc_sf"/>
</dbReference>
<reference evidence="6 7" key="1">
    <citation type="submission" date="2022-07" db="EMBL/GenBank/DDBJ databases">
        <title>Novel species in genus cellulomonas.</title>
        <authorList>
            <person name="Ye L."/>
        </authorList>
    </citation>
    <scope>NUCLEOTIDE SEQUENCE [LARGE SCALE GENOMIC DNA]</scope>
    <source>
        <strain evidence="7">zg-Y338</strain>
    </source>
</reference>
<keyword evidence="7" id="KW-1185">Reference proteome</keyword>
<evidence type="ECO:0000313" key="6">
    <source>
        <dbReference type="EMBL" id="UUI74384.1"/>
    </source>
</evidence>
<evidence type="ECO:0000259" key="5">
    <source>
        <dbReference type="Pfam" id="PF10099"/>
    </source>
</evidence>
<dbReference type="RefSeq" id="WP_227569557.1">
    <property type="nucleotide sequence ID" value="NZ_CP101988.1"/>
</dbReference>
<keyword evidence="1" id="KW-0805">Transcription regulation</keyword>
<evidence type="ECO:0000256" key="2">
    <source>
        <dbReference type="ARBA" id="ARBA00023163"/>
    </source>
</evidence>
<keyword evidence="4" id="KW-0812">Transmembrane</keyword>
<evidence type="ECO:0000256" key="4">
    <source>
        <dbReference type="SAM" id="Phobius"/>
    </source>
</evidence>
<gene>
    <name evidence="6" type="ORF">NP064_11285</name>
</gene>
<keyword evidence="4" id="KW-1133">Transmembrane helix</keyword>
<keyword evidence="2" id="KW-0804">Transcription</keyword>
<dbReference type="Proteomes" id="UP001316189">
    <property type="component" value="Chromosome"/>
</dbReference>
<feature type="transmembrane region" description="Helical" evidence="4">
    <location>
        <begin position="115"/>
        <end position="136"/>
    </location>
</feature>
<evidence type="ECO:0000256" key="1">
    <source>
        <dbReference type="ARBA" id="ARBA00023015"/>
    </source>
</evidence>
<name>A0ABY5KVZ6_9CELL</name>
<dbReference type="Pfam" id="PF10099">
    <property type="entry name" value="RskA_C"/>
    <property type="match status" value="1"/>
</dbReference>
<evidence type="ECO:0000313" key="7">
    <source>
        <dbReference type="Proteomes" id="UP001316189"/>
    </source>
</evidence>